<reference evidence="1" key="1">
    <citation type="journal article" date="2015" name="Nature">
        <title>Complex archaea that bridge the gap between prokaryotes and eukaryotes.</title>
        <authorList>
            <person name="Spang A."/>
            <person name="Saw J.H."/>
            <person name="Jorgensen S.L."/>
            <person name="Zaremba-Niedzwiedzka K."/>
            <person name="Martijn J."/>
            <person name="Lind A.E."/>
            <person name="van Eijk R."/>
            <person name="Schleper C."/>
            <person name="Guy L."/>
            <person name="Ettema T.J."/>
        </authorList>
    </citation>
    <scope>NUCLEOTIDE SEQUENCE</scope>
</reference>
<feature type="non-terminal residue" evidence="1">
    <location>
        <position position="158"/>
    </location>
</feature>
<name>A0A0F9CHI6_9ZZZZ</name>
<organism evidence="1">
    <name type="scientific">marine sediment metagenome</name>
    <dbReference type="NCBI Taxonomy" id="412755"/>
    <lineage>
        <taxon>unclassified sequences</taxon>
        <taxon>metagenomes</taxon>
        <taxon>ecological metagenomes</taxon>
    </lineage>
</organism>
<comment type="caution">
    <text evidence="1">The sequence shown here is derived from an EMBL/GenBank/DDBJ whole genome shotgun (WGS) entry which is preliminary data.</text>
</comment>
<accession>A0A0F9CHI6</accession>
<gene>
    <name evidence="1" type="ORF">LCGC14_2608750</name>
</gene>
<dbReference type="AlphaFoldDB" id="A0A0F9CHI6"/>
<dbReference type="EMBL" id="LAZR01044228">
    <property type="protein sequence ID" value="KKL05166.1"/>
    <property type="molecule type" value="Genomic_DNA"/>
</dbReference>
<proteinExistence type="predicted"/>
<evidence type="ECO:0000313" key="1">
    <source>
        <dbReference type="EMBL" id="KKL05166.1"/>
    </source>
</evidence>
<protein>
    <submittedName>
        <fullName evidence="1">Uncharacterized protein</fullName>
    </submittedName>
</protein>
<sequence>MRRAWTIWAAFALCLAGVGAAVGWISLKALDLERVEAQANRRADFEEDVRLALWHMDSAVSPLITRETVRPYFSYTAFHPVNRAYTRMFAEIRPDEIIVPSPLLTHQSELILLHFQSGPDGKLTSPQAPTGNQRDLAETGYATHEQVQRATQSLAKLR</sequence>